<evidence type="ECO:0000313" key="3">
    <source>
        <dbReference type="Proteomes" id="UP000799324"/>
    </source>
</evidence>
<proteinExistence type="predicted"/>
<organism evidence="2 3">
    <name type="scientific">Lophiostoma macrostomum CBS 122681</name>
    <dbReference type="NCBI Taxonomy" id="1314788"/>
    <lineage>
        <taxon>Eukaryota</taxon>
        <taxon>Fungi</taxon>
        <taxon>Dikarya</taxon>
        <taxon>Ascomycota</taxon>
        <taxon>Pezizomycotina</taxon>
        <taxon>Dothideomycetes</taxon>
        <taxon>Pleosporomycetidae</taxon>
        <taxon>Pleosporales</taxon>
        <taxon>Lophiostomataceae</taxon>
        <taxon>Lophiostoma</taxon>
    </lineage>
</organism>
<dbReference type="EMBL" id="MU004413">
    <property type="protein sequence ID" value="KAF2651940.1"/>
    <property type="molecule type" value="Genomic_DNA"/>
</dbReference>
<evidence type="ECO:0000256" key="1">
    <source>
        <dbReference type="SAM" id="MobiDB-lite"/>
    </source>
</evidence>
<feature type="compositionally biased region" description="Acidic residues" evidence="1">
    <location>
        <begin position="38"/>
        <end position="48"/>
    </location>
</feature>
<feature type="region of interest" description="Disordered" evidence="1">
    <location>
        <begin position="315"/>
        <end position="339"/>
    </location>
</feature>
<feature type="compositionally biased region" description="Basic and acidic residues" evidence="1">
    <location>
        <begin position="51"/>
        <end position="65"/>
    </location>
</feature>
<sequence length="339" mass="38621">MSSSPIPLDDFFAANDYGLTESFLCVPDPEEQAAHQEEELECIQEDNNVEGGKEGDTQRRSLRDGYEEEELGSIQEDVDVEEGKEDDDVKEGKGDGYEEEELGSTREDEAPVQPEHHPHKRPRIEKQQPTIPSQALRFPLVHSTIMNPTSPVLMAAEKVFALHIGGVVLCAIYWLDFISLLDYCNHEYAKQWTLDSIQEQFLVCIWTFTGRNNLKQHFLFRHVALSLTRRFPTIYAQMVQFFNTLEQIYKAALNAEHVDWKARCLDYEFFAANEYGLHEPLRPDPALPTPTRAPKDDGVEVRALDEFFAVNDYGLHEPLHPDPALPTPTRAPEDDGAHV</sequence>
<name>A0A6A6SWJ6_9PLEO</name>
<dbReference type="Proteomes" id="UP000799324">
    <property type="component" value="Unassembled WGS sequence"/>
</dbReference>
<accession>A0A6A6SWJ6</accession>
<gene>
    <name evidence="2" type="ORF">K491DRAFT_719353</name>
</gene>
<feature type="compositionally biased region" description="Acidic residues" evidence="1">
    <location>
        <begin position="66"/>
        <end position="89"/>
    </location>
</feature>
<keyword evidence="3" id="KW-1185">Reference proteome</keyword>
<evidence type="ECO:0000313" key="2">
    <source>
        <dbReference type="EMBL" id="KAF2651940.1"/>
    </source>
</evidence>
<dbReference type="AlphaFoldDB" id="A0A6A6SWJ6"/>
<reference evidence="2" key="1">
    <citation type="journal article" date="2020" name="Stud. Mycol.">
        <title>101 Dothideomycetes genomes: a test case for predicting lifestyles and emergence of pathogens.</title>
        <authorList>
            <person name="Haridas S."/>
            <person name="Albert R."/>
            <person name="Binder M."/>
            <person name="Bloem J."/>
            <person name="Labutti K."/>
            <person name="Salamov A."/>
            <person name="Andreopoulos B."/>
            <person name="Baker S."/>
            <person name="Barry K."/>
            <person name="Bills G."/>
            <person name="Bluhm B."/>
            <person name="Cannon C."/>
            <person name="Castanera R."/>
            <person name="Culley D."/>
            <person name="Daum C."/>
            <person name="Ezra D."/>
            <person name="Gonzalez J."/>
            <person name="Henrissat B."/>
            <person name="Kuo A."/>
            <person name="Liang C."/>
            <person name="Lipzen A."/>
            <person name="Lutzoni F."/>
            <person name="Magnuson J."/>
            <person name="Mondo S."/>
            <person name="Nolan M."/>
            <person name="Ohm R."/>
            <person name="Pangilinan J."/>
            <person name="Park H.-J."/>
            <person name="Ramirez L."/>
            <person name="Alfaro M."/>
            <person name="Sun H."/>
            <person name="Tritt A."/>
            <person name="Yoshinaga Y."/>
            <person name="Zwiers L.-H."/>
            <person name="Turgeon B."/>
            <person name="Goodwin S."/>
            <person name="Spatafora J."/>
            <person name="Crous P."/>
            <person name="Grigoriev I."/>
        </authorList>
    </citation>
    <scope>NUCLEOTIDE SEQUENCE</scope>
    <source>
        <strain evidence="2">CBS 122681</strain>
    </source>
</reference>
<protein>
    <submittedName>
        <fullName evidence="2">Uncharacterized protein</fullName>
    </submittedName>
</protein>
<feature type="region of interest" description="Disordered" evidence="1">
    <location>
        <begin position="28"/>
        <end position="128"/>
    </location>
</feature>